<dbReference type="InterPro" id="IPR001763">
    <property type="entry name" value="Rhodanese-like_dom"/>
</dbReference>
<dbReference type="KEGG" id="aagg:ETAA8_36350"/>
<feature type="transmembrane region" description="Helical" evidence="1">
    <location>
        <begin position="147"/>
        <end position="168"/>
    </location>
</feature>
<dbReference type="SMART" id="SM00450">
    <property type="entry name" value="RHOD"/>
    <property type="match status" value="2"/>
</dbReference>
<keyword evidence="1" id="KW-0472">Membrane</keyword>
<dbReference type="PANTHER" id="PTHR43031">
    <property type="entry name" value="FAD-DEPENDENT OXIDOREDUCTASE"/>
    <property type="match status" value="1"/>
</dbReference>
<gene>
    <name evidence="3" type="primary">ygaP_1</name>
    <name evidence="3" type="ORF">ETAA8_36350</name>
</gene>
<evidence type="ECO:0000256" key="1">
    <source>
        <dbReference type="SAM" id="Phobius"/>
    </source>
</evidence>
<dbReference type="InterPro" id="IPR021309">
    <property type="entry name" value="YgaP-like_TM"/>
</dbReference>
<reference evidence="3 4" key="1">
    <citation type="submission" date="2019-02" db="EMBL/GenBank/DDBJ databases">
        <title>Deep-cultivation of Planctomycetes and their phenomic and genomic characterization uncovers novel biology.</title>
        <authorList>
            <person name="Wiegand S."/>
            <person name="Jogler M."/>
            <person name="Boedeker C."/>
            <person name="Pinto D."/>
            <person name="Vollmers J."/>
            <person name="Rivas-Marin E."/>
            <person name="Kohn T."/>
            <person name="Peeters S.H."/>
            <person name="Heuer A."/>
            <person name="Rast P."/>
            <person name="Oberbeckmann S."/>
            <person name="Bunk B."/>
            <person name="Jeske O."/>
            <person name="Meyerdierks A."/>
            <person name="Storesund J.E."/>
            <person name="Kallscheuer N."/>
            <person name="Luecker S."/>
            <person name="Lage O.M."/>
            <person name="Pohl T."/>
            <person name="Merkel B.J."/>
            <person name="Hornburger P."/>
            <person name="Mueller R.-W."/>
            <person name="Bruemmer F."/>
            <person name="Labrenz M."/>
            <person name="Spormann A.M."/>
            <person name="Op den Camp H."/>
            <person name="Overmann J."/>
            <person name="Amann R."/>
            <person name="Jetten M.S.M."/>
            <person name="Mascher T."/>
            <person name="Medema M.H."/>
            <person name="Devos D.P."/>
            <person name="Kaster A.-K."/>
            <person name="Ovreas L."/>
            <person name="Rohde M."/>
            <person name="Galperin M.Y."/>
            <person name="Jogler C."/>
        </authorList>
    </citation>
    <scope>NUCLEOTIDE SEQUENCE [LARGE SCALE GENOMIC DNA]</scope>
    <source>
        <strain evidence="3 4">ETA_A8</strain>
    </source>
</reference>
<organism evidence="3 4">
    <name type="scientific">Anatilimnocola aggregata</name>
    <dbReference type="NCBI Taxonomy" id="2528021"/>
    <lineage>
        <taxon>Bacteria</taxon>
        <taxon>Pseudomonadati</taxon>
        <taxon>Planctomycetota</taxon>
        <taxon>Planctomycetia</taxon>
        <taxon>Pirellulales</taxon>
        <taxon>Pirellulaceae</taxon>
        <taxon>Anatilimnocola</taxon>
    </lineage>
</organism>
<dbReference type="Proteomes" id="UP000315017">
    <property type="component" value="Chromosome"/>
</dbReference>
<dbReference type="PROSITE" id="PS50206">
    <property type="entry name" value="RHODANESE_3"/>
    <property type="match status" value="2"/>
</dbReference>
<dbReference type="Gene3D" id="3.40.250.10">
    <property type="entry name" value="Rhodanese-like domain"/>
    <property type="match status" value="2"/>
</dbReference>
<sequence length="315" mass="33611">MPQSITPQELESLRRAGKQLELIDVRTPAEFRELHVNFARNVPLDRLDPKAIQAERNGNADQHLYVVCRSGSRGKQACEKLLAAGLVNVVNVEGGTLGCEAAGLPVVRGKKAISLERQVRIAAGFLVLVGAVLAITVHPYFAGLSAFVGAGLMFAGITDTCGMAMILARMPWNQVSGNSSASGAACRVGAFLFAAAVLAPASTFAVEHTKDSLATVQLGVAEQKAVLVDVREKEEWEDGHLRDARLLPLSALEQGVRKEDLARVLPKDKVIYLHCAAGGRCVQAAAILKKQGYDVRPLKPGFDALLDAGFPSAKR</sequence>
<dbReference type="CDD" id="cd00158">
    <property type="entry name" value="RHOD"/>
    <property type="match status" value="2"/>
</dbReference>
<proteinExistence type="predicted"/>
<keyword evidence="1" id="KW-1133">Transmembrane helix</keyword>
<keyword evidence="4" id="KW-1185">Reference proteome</keyword>
<dbReference type="PANTHER" id="PTHR43031:SF18">
    <property type="entry name" value="RHODANESE-RELATED SULFURTRANSFERASES"/>
    <property type="match status" value="1"/>
</dbReference>
<protein>
    <submittedName>
        <fullName evidence="3">Inner membrane protein YgaP</fullName>
    </submittedName>
</protein>
<evidence type="ECO:0000313" key="4">
    <source>
        <dbReference type="Proteomes" id="UP000315017"/>
    </source>
</evidence>
<dbReference type="RefSeq" id="WP_202921044.1">
    <property type="nucleotide sequence ID" value="NZ_CP036274.1"/>
</dbReference>
<dbReference type="Gene3D" id="6.10.140.1340">
    <property type="match status" value="1"/>
</dbReference>
<dbReference type="AlphaFoldDB" id="A0A517YE59"/>
<dbReference type="Pfam" id="PF11127">
    <property type="entry name" value="YgaP-like_TM"/>
    <property type="match status" value="1"/>
</dbReference>
<feature type="domain" description="Rhodanese" evidence="2">
    <location>
        <begin position="221"/>
        <end position="314"/>
    </location>
</feature>
<name>A0A517YE59_9BACT</name>
<feature type="transmembrane region" description="Helical" evidence="1">
    <location>
        <begin position="121"/>
        <end position="141"/>
    </location>
</feature>
<dbReference type="InterPro" id="IPR036873">
    <property type="entry name" value="Rhodanese-like_dom_sf"/>
</dbReference>
<dbReference type="InterPro" id="IPR050229">
    <property type="entry name" value="GlpE_sulfurtransferase"/>
</dbReference>
<keyword evidence="1" id="KW-0812">Transmembrane</keyword>
<dbReference type="EMBL" id="CP036274">
    <property type="protein sequence ID" value="QDU28533.1"/>
    <property type="molecule type" value="Genomic_DNA"/>
</dbReference>
<dbReference type="SUPFAM" id="SSF52821">
    <property type="entry name" value="Rhodanese/Cell cycle control phosphatase"/>
    <property type="match status" value="2"/>
</dbReference>
<evidence type="ECO:0000313" key="3">
    <source>
        <dbReference type="EMBL" id="QDU28533.1"/>
    </source>
</evidence>
<feature type="domain" description="Rhodanese" evidence="2">
    <location>
        <begin position="16"/>
        <end position="108"/>
    </location>
</feature>
<accession>A0A517YE59</accession>
<dbReference type="Pfam" id="PF00581">
    <property type="entry name" value="Rhodanese"/>
    <property type="match status" value="2"/>
</dbReference>
<evidence type="ECO:0000259" key="2">
    <source>
        <dbReference type="PROSITE" id="PS50206"/>
    </source>
</evidence>